<evidence type="ECO:0000259" key="8">
    <source>
        <dbReference type="Pfam" id="PF00361"/>
    </source>
</evidence>
<dbReference type="Pfam" id="PF00361">
    <property type="entry name" value="Proton_antipo_M"/>
    <property type="match status" value="1"/>
</dbReference>
<keyword evidence="5 7" id="KW-0472">Membrane</keyword>
<feature type="domain" description="NADH:quinone oxidoreductase/Mrp antiporter transmembrane" evidence="8">
    <location>
        <begin position="136"/>
        <end position="418"/>
    </location>
</feature>
<evidence type="ECO:0000256" key="2">
    <source>
        <dbReference type="ARBA" id="ARBA00009025"/>
    </source>
</evidence>
<dbReference type="GO" id="GO:0008137">
    <property type="term" value="F:NADH dehydrogenase (ubiquinone) activity"/>
    <property type="evidence" value="ECO:0007669"/>
    <property type="project" value="InterPro"/>
</dbReference>
<dbReference type="PANTHER" id="PTHR43507">
    <property type="entry name" value="NADH-UBIQUINONE OXIDOREDUCTASE CHAIN 4"/>
    <property type="match status" value="1"/>
</dbReference>
<keyword evidence="4 7" id="KW-1133">Transmembrane helix</keyword>
<keyword evidence="10" id="KW-1185">Reference proteome</keyword>
<comment type="similarity">
    <text evidence="2">Belongs to the complex I subunit 4 family.</text>
</comment>
<feature type="transmembrane region" description="Helical" evidence="7">
    <location>
        <begin position="275"/>
        <end position="298"/>
    </location>
</feature>
<evidence type="ECO:0000256" key="3">
    <source>
        <dbReference type="ARBA" id="ARBA00022692"/>
    </source>
</evidence>
<dbReference type="Proteomes" id="UP000571084">
    <property type="component" value="Unassembled WGS sequence"/>
</dbReference>
<dbReference type="GO" id="GO:0016020">
    <property type="term" value="C:membrane"/>
    <property type="evidence" value="ECO:0007669"/>
    <property type="project" value="UniProtKB-SubCell"/>
</dbReference>
<feature type="transmembrane region" description="Helical" evidence="7">
    <location>
        <begin position="408"/>
        <end position="431"/>
    </location>
</feature>
<protein>
    <submittedName>
        <fullName evidence="9">NADH-quinone oxidoreductase subunit M</fullName>
    </submittedName>
</protein>
<dbReference type="EMBL" id="JACHHQ010000002">
    <property type="protein sequence ID" value="MBB5199168.1"/>
    <property type="molecule type" value="Genomic_DNA"/>
</dbReference>
<feature type="transmembrane region" description="Helical" evidence="7">
    <location>
        <begin position="138"/>
        <end position="158"/>
    </location>
</feature>
<dbReference type="NCBIfam" id="NF004499">
    <property type="entry name" value="PRK05846.1-3"/>
    <property type="match status" value="1"/>
</dbReference>
<evidence type="ECO:0000256" key="6">
    <source>
        <dbReference type="RuleBase" id="RU000320"/>
    </source>
</evidence>
<feature type="transmembrane region" description="Helical" evidence="7">
    <location>
        <begin position="34"/>
        <end position="54"/>
    </location>
</feature>
<keyword evidence="3 6" id="KW-0812">Transmembrane</keyword>
<feature type="transmembrane region" description="Helical" evidence="7">
    <location>
        <begin position="87"/>
        <end position="107"/>
    </location>
</feature>
<dbReference type="AlphaFoldDB" id="A0A840RQA4"/>
<comment type="subcellular location">
    <subcellularLocation>
        <location evidence="1">Endomembrane system</location>
        <topology evidence="1">Multi-pass membrane protein</topology>
    </subcellularLocation>
    <subcellularLocation>
        <location evidence="6">Membrane</location>
        <topology evidence="6">Multi-pass membrane protein</topology>
    </subcellularLocation>
</comment>
<dbReference type="GO" id="GO:0012505">
    <property type="term" value="C:endomembrane system"/>
    <property type="evidence" value="ECO:0007669"/>
    <property type="project" value="UniProtKB-SubCell"/>
</dbReference>
<feature type="transmembrane region" description="Helical" evidence="7">
    <location>
        <begin position="336"/>
        <end position="354"/>
    </location>
</feature>
<dbReference type="GO" id="GO:0003954">
    <property type="term" value="F:NADH dehydrogenase activity"/>
    <property type="evidence" value="ECO:0007669"/>
    <property type="project" value="TreeGrafter"/>
</dbReference>
<evidence type="ECO:0000313" key="9">
    <source>
        <dbReference type="EMBL" id="MBB5199168.1"/>
    </source>
</evidence>
<proteinExistence type="inferred from homology"/>
<evidence type="ECO:0000313" key="10">
    <source>
        <dbReference type="Proteomes" id="UP000571084"/>
    </source>
</evidence>
<dbReference type="NCBIfam" id="TIGR01972">
    <property type="entry name" value="NDH_I_M"/>
    <property type="match status" value="1"/>
</dbReference>
<name>A0A840RQA4_9BURK</name>
<feature type="transmembrane region" description="Helical" evidence="7">
    <location>
        <begin position="210"/>
        <end position="228"/>
    </location>
</feature>
<dbReference type="GO" id="GO:0015990">
    <property type="term" value="P:electron transport coupled proton transport"/>
    <property type="evidence" value="ECO:0007669"/>
    <property type="project" value="TreeGrafter"/>
</dbReference>
<dbReference type="RefSeq" id="WP_168055401.1">
    <property type="nucleotide sequence ID" value="NZ_JAAOZT010000006.1"/>
</dbReference>
<evidence type="ECO:0000256" key="1">
    <source>
        <dbReference type="ARBA" id="ARBA00004127"/>
    </source>
</evidence>
<feature type="transmembrane region" description="Helical" evidence="7">
    <location>
        <begin position="170"/>
        <end position="190"/>
    </location>
</feature>
<feature type="transmembrane region" description="Helical" evidence="7">
    <location>
        <begin position="6"/>
        <end position="27"/>
    </location>
</feature>
<evidence type="ECO:0000256" key="5">
    <source>
        <dbReference type="ARBA" id="ARBA00023136"/>
    </source>
</evidence>
<feature type="transmembrane region" description="Helical" evidence="7">
    <location>
        <begin position="240"/>
        <end position="263"/>
    </location>
</feature>
<dbReference type="PANTHER" id="PTHR43507:SF1">
    <property type="entry name" value="NADH-UBIQUINONE OXIDOREDUCTASE CHAIN 4"/>
    <property type="match status" value="1"/>
</dbReference>
<feature type="transmembrane region" description="Helical" evidence="7">
    <location>
        <begin position="375"/>
        <end position="396"/>
    </location>
</feature>
<evidence type="ECO:0000256" key="4">
    <source>
        <dbReference type="ARBA" id="ARBA00022989"/>
    </source>
</evidence>
<feature type="transmembrane region" description="Helical" evidence="7">
    <location>
        <begin position="305"/>
        <end position="324"/>
    </location>
</feature>
<dbReference type="InterPro" id="IPR001750">
    <property type="entry name" value="ND/Mrp_TM"/>
</dbReference>
<dbReference type="NCBIfam" id="NF004501">
    <property type="entry name" value="PRK05846.1-5"/>
    <property type="match status" value="1"/>
</dbReference>
<feature type="transmembrane region" description="Helical" evidence="7">
    <location>
        <begin position="455"/>
        <end position="473"/>
    </location>
</feature>
<comment type="caution">
    <text evidence="9">The sequence shown here is derived from an EMBL/GenBank/DDBJ whole genome shotgun (WGS) entry which is preliminary data.</text>
</comment>
<organism evidence="9 10">
    <name type="scientific">Glaciimonas immobilis</name>
    <dbReference type="NCBI Taxonomy" id="728004"/>
    <lineage>
        <taxon>Bacteria</taxon>
        <taxon>Pseudomonadati</taxon>
        <taxon>Pseudomonadota</taxon>
        <taxon>Betaproteobacteria</taxon>
        <taxon>Burkholderiales</taxon>
        <taxon>Oxalobacteraceae</taxon>
        <taxon>Glaciimonas</taxon>
    </lineage>
</organism>
<reference evidence="9 10" key="1">
    <citation type="submission" date="2020-08" db="EMBL/GenBank/DDBJ databases">
        <title>Genomic Encyclopedia of Type Strains, Phase IV (KMG-IV): sequencing the most valuable type-strain genomes for metagenomic binning, comparative biology and taxonomic classification.</title>
        <authorList>
            <person name="Goeker M."/>
        </authorList>
    </citation>
    <scope>NUCLEOTIDE SEQUENCE [LARGE SCALE GENOMIC DNA]</scope>
    <source>
        <strain evidence="9 10">DSM 23240</strain>
    </source>
</reference>
<dbReference type="InterPro" id="IPR010227">
    <property type="entry name" value="NADH_Q_OxRdtase_chainM/4"/>
</dbReference>
<dbReference type="InterPro" id="IPR003918">
    <property type="entry name" value="NADH_UbQ_OxRdtase"/>
</dbReference>
<sequence length="496" mass="54320">MIQSTFPLLSLAIWCPIAFGVLVLAIGRDDNPQLVRWLSLFGALVSLAVTVPLMTNFDNSFHGMQFVEKAAWIPRFSINYSLGIDGLSLWFIPLTAFINVMVIVSAWEVIQKRVAQYMGAFLILSGVMIGVFCALDGMLFYVFFEATLVPMFIIIGVWGGANRVYAAIKFFLYTFFGSLLMLIALLYLYFVSGGSFDILAWHQVPLSMAAQIYIFLAFLMAFAVKVPMWPVHTWLPDAHVEAPTGGSVVLAAIMLKLGGYGFLRFSLPIAPDASHYLAGFMITLSLIAVIYIGLVALVQNDMKKLVAYSSIAHMGFVTLGFFVFNDMAVQGGIVQMISHGFVSGAMFLCIGVMYDRLHTREISQYGGLVNVMPRFAALFVLFSLANSGLPGTSGFVGEFMVILGAVKANFWIGLLAATALILGAAYSLWLVKRVVFGVITNPHVKEMTDLNKREFFMLGLLAIAVIAMGLYPAPFADAMQVSVADLLKHVAISKLN</sequence>
<feature type="transmembrane region" description="Helical" evidence="7">
    <location>
        <begin position="114"/>
        <end position="132"/>
    </location>
</feature>
<accession>A0A840RQA4</accession>
<dbReference type="GO" id="GO:0042773">
    <property type="term" value="P:ATP synthesis coupled electron transport"/>
    <property type="evidence" value="ECO:0007669"/>
    <property type="project" value="InterPro"/>
</dbReference>
<evidence type="ECO:0000256" key="7">
    <source>
        <dbReference type="SAM" id="Phobius"/>
    </source>
</evidence>
<dbReference type="PRINTS" id="PR01437">
    <property type="entry name" value="NUOXDRDTASE4"/>
</dbReference>
<dbReference type="GO" id="GO:0048039">
    <property type="term" value="F:ubiquinone binding"/>
    <property type="evidence" value="ECO:0007669"/>
    <property type="project" value="TreeGrafter"/>
</dbReference>
<gene>
    <name evidence="9" type="ORF">HNR39_000995</name>
</gene>